<protein>
    <recommendedName>
        <fullName evidence="1">YdhG-like domain-containing protein</fullName>
    </recommendedName>
</protein>
<reference evidence="2 3" key="1">
    <citation type="submission" date="2019-02" db="EMBL/GenBank/DDBJ databases">
        <title>Deep-cultivation of Planctomycetes and their phenomic and genomic characterization uncovers novel biology.</title>
        <authorList>
            <person name="Wiegand S."/>
            <person name="Jogler M."/>
            <person name="Boedeker C."/>
            <person name="Pinto D."/>
            <person name="Vollmers J."/>
            <person name="Rivas-Marin E."/>
            <person name="Kohn T."/>
            <person name="Peeters S.H."/>
            <person name="Heuer A."/>
            <person name="Rast P."/>
            <person name="Oberbeckmann S."/>
            <person name="Bunk B."/>
            <person name="Jeske O."/>
            <person name="Meyerdierks A."/>
            <person name="Storesund J.E."/>
            <person name="Kallscheuer N."/>
            <person name="Luecker S."/>
            <person name="Lage O.M."/>
            <person name="Pohl T."/>
            <person name="Merkel B.J."/>
            <person name="Hornburger P."/>
            <person name="Mueller R.-W."/>
            <person name="Bruemmer F."/>
            <person name="Labrenz M."/>
            <person name="Spormann A.M."/>
            <person name="Op den Camp H."/>
            <person name="Overmann J."/>
            <person name="Amann R."/>
            <person name="Jetten M.S.M."/>
            <person name="Mascher T."/>
            <person name="Medema M.H."/>
            <person name="Devos D.P."/>
            <person name="Kaster A.-K."/>
            <person name="Ovreas L."/>
            <person name="Rohde M."/>
            <person name="Galperin M.Y."/>
            <person name="Jogler C."/>
        </authorList>
    </citation>
    <scope>NUCLEOTIDE SEQUENCE [LARGE SCALE GENOMIC DNA]</scope>
    <source>
        <strain evidence="2 3">Pan153</strain>
    </source>
</reference>
<dbReference type="RefSeq" id="WP_145455839.1">
    <property type="nucleotide sequence ID" value="NZ_CP036317.1"/>
</dbReference>
<dbReference type="OrthoDB" id="214150at2"/>
<dbReference type="PIRSF" id="PIRSF021308">
    <property type="entry name" value="UCP021308"/>
    <property type="match status" value="1"/>
</dbReference>
<name>A0A518FN48_9PLAN</name>
<sequence>MKKKNPAVDAYFSKLKNWQKELTELRKILLNCPLTEELKWRNPCYTFQKSNVIITGCFKDCCSLSFFKGVLLKDPRKILSKPGENTRAGRLVRFTSLQEIIDLKPTLQDYITEAIELEHAGSKVDLKQEAELDVPDELQQKLKANAALKKAFAALTPGRQRAYLLHFSAARQSKTRVARIEKYTQQILDGKGLNDCTCGLSHKLPRCDGSHKSLR</sequence>
<proteinExistence type="predicted"/>
<gene>
    <name evidence="2" type="ORF">Pan153_24330</name>
</gene>
<dbReference type="EMBL" id="CP036317">
    <property type="protein sequence ID" value="QDV17778.1"/>
    <property type="molecule type" value="Genomic_DNA"/>
</dbReference>
<dbReference type="AlphaFoldDB" id="A0A518FN48"/>
<accession>A0A518FN48</accession>
<evidence type="ECO:0000313" key="3">
    <source>
        <dbReference type="Proteomes" id="UP000320839"/>
    </source>
</evidence>
<dbReference type="SUPFAM" id="SSF159888">
    <property type="entry name" value="YdhG-like"/>
    <property type="match status" value="1"/>
</dbReference>
<dbReference type="Pfam" id="PF13376">
    <property type="entry name" value="OmdA"/>
    <property type="match status" value="1"/>
</dbReference>
<organism evidence="2 3">
    <name type="scientific">Gimesia panareensis</name>
    <dbReference type="NCBI Taxonomy" id="2527978"/>
    <lineage>
        <taxon>Bacteria</taxon>
        <taxon>Pseudomonadati</taxon>
        <taxon>Planctomycetota</taxon>
        <taxon>Planctomycetia</taxon>
        <taxon>Planctomycetales</taxon>
        <taxon>Planctomycetaceae</taxon>
        <taxon>Gimesia</taxon>
    </lineage>
</organism>
<dbReference type="Proteomes" id="UP000320839">
    <property type="component" value="Chromosome"/>
</dbReference>
<dbReference type="Gene3D" id="3.90.1150.200">
    <property type="match status" value="1"/>
</dbReference>
<dbReference type="InterPro" id="IPR014922">
    <property type="entry name" value="YdhG-like"/>
</dbReference>
<dbReference type="Pfam" id="PF08818">
    <property type="entry name" value="DUF1801"/>
    <property type="match status" value="1"/>
</dbReference>
<feature type="domain" description="YdhG-like" evidence="1">
    <location>
        <begin position="18"/>
        <end position="115"/>
    </location>
</feature>
<dbReference type="InterPro" id="IPR016786">
    <property type="entry name" value="YdeI_bac"/>
</dbReference>
<dbReference type="Gene3D" id="3.40.5.90">
    <property type="entry name" value="CDGSH iron-sulfur domain, mitoNEET-type"/>
    <property type="match status" value="1"/>
</dbReference>
<dbReference type="InterPro" id="IPR042216">
    <property type="entry name" value="MitoNEET_CISD"/>
</dbReference>
<evidence type="ECO:0000313" key="2">
    <source>
        <dbReference type="EMBL" id="QDV17778.1"/>
    </source>
</evidence>
<evidence type="ECO:0000259" key="1">
    <source>
        <dbReference type="Pfam" id="PF08818"/>
    </source>
</evidence>